<reference evidence="1 2" key="1">
    <citation type="submission" date="2017-08" db="EMBL/GenBank/DDBJ databases">
        <title>The whole genome shortgun sequences of strain Leeuwenhoekiella nanhaiensis G18 from the South China Sea.</title>
        <authorList>
            <person name="Liu Q."/>
        </authorList>
    </citation>
    <scope>NUCLEOTIDE SEQUENCE [LARGE SCALE GENOMIC DNA]</scope>
    <source>
        <strain evidence="1 2">G18</strain>
    </source>
</reference>
<sequence>MKHYTEHEVIYNFVKLYLKAQKLQYSKKEIPQHGLLISKGILYEVKENKNDLEFEKDSINLQKVVLEVAENKLKTSLPKDVSKAFKFIDDFEDLLKKEYDCERVINSFSTLIMGLRGYVLLTLYNRGVDVKSFILNIDAEKRGYSLAYLEEVFFNYLIHYDYSEEEFFEIFLRLWNDNQRNYSVRKGLCKLPSKDLTKSKELLKYANQKIENLEMLSELLIGLYNEGETSILKQIYTIKGKDNILFLHILSRINFKNAEDVDESFTQLGELAYQDILLARQQSLLLSNIIKNRNSTKNIKESAFKYWQEFLKNGENEILEQVFRDIYFLNGYEKEKYDLLHIYLNKTKNFIVIKDFFSYSFHDPAYVFDIMMRFYNAKPDYRFSMELFENGIRHFWNTNQDETEKLILDLFKHGNTLGVLGVKTIFTAYLGIFQVDLTKLKKVEHQVTAIDSICRHPHSFDKLLPLILPLRNSKFNDVRNHLQKNLAFKVFKTYHQSLYEQIKDMLGNGKEDKDFLEPIKNALDDYEKLKELKESIDDLNPFQNERHLMDLYHRLKREAQAKMMRSINQGTFMQMAKNTIIVRGNSWMIREGEITPLNRIESKIQIDGDSYLNPDLFEHKLNVSK</sequence>
<dbReference type="RefSeq" id="WP_099647734.1">
    <property type="nucleotide sequence ID" value="NZ_KZ319310.1"/>
</dbReference>
<accession>A0A2G1VLZ1</accession>
<name>A0A2G1VLZ1_9FLAO</name>
<dbReference type="OrthoDB" id="1324326at2"/>
<keyword evidence="2" id="KW-1185">Reference proteome</keyword>
<proteinExistence type="predicted"/>
<evidence type="ECO:0000313" key="1">
    <source>
        <dbReference type="EMBL" id="PHQ27781.1"/>
    </source>
</evidence>
<dbReference type="EMBL" id="NQXA01000031">
    <property type="protein sequence ID" value="PHQ27781.1"/>
    <property type="molecule type" value="Genomic_DNA"/>
</dbReference>
<gene>
    <name evidence="1" type="ORF">CJ305_18370</name>
</gene>
<dbReference type="Proteomes" id="UP000229433">
    <property type="component" value="Unassembled WGS sequence"/>
</dbReference>
<evidence type="ECO:0000313" key="2">
    <source>
        <dbReference type="Proteomes" id="UP000229433"/>
    </source>
</evidence>
<protein>
    <submittedName>
        <fullName evidence="1">Uncharacterized protein</fullName>
    </submittedName>
</protein>
<organism evidence="1 2">
    <name type="scientific">Leeuwenhoekiella nanhaiensis</name>
    <dbReference type="NCBI Taxonomy" id="1655491"/>
    <lineage>
        <taxon>Bacteria</taxon>
        <taxon>Pseudomonadati</taxon>
        <taxon>Bacteroidota</taxon>
        <taxon>Flavobacteriia</taxon>
        <taxon>Flavobacteriales</taxon>
        <taxon>Flavobacteriaceae</taxon>
        <taxon>Leeuwenhoekiella</taxon>
    </lineage>
</organism>
<dbReference type="AlphaFoldDB" id="A0A2G1VLZ1"/>
<comment type="caution">
    <text evidence="1">The sequence shown here is derived from an EMBL/GenBank/DDBJ whole genome shotgun (WGS) entry which is preliminary data.</text>
</comment>